<name>A0A318Y246_9FIRM</name>
<evidence type="ECO:0000313" key="3">
    <source>
        <dbReference type="EMBL" id="PYG85626.1"/>
    </source>
</evidence>
<feature type="compositionally biased region" description="Basic and acidic residues" evidence="2">
    <location>
        <begin position="21"/>
        <end position="31"/>
    </location>
</feature>
<keyword evidence="4" id="KW-1185">Reference proteome</keyword>
<comment type="caution">
    <text evidence="3">The sequence shown here is derived from an EMBL/GenBank/DDBJ whole genome shotgun (WGS) entry which is preliminary data.</text>
</comment>
<reference evidence="3 4" key="1">
    <citation type="submission" date="2018-06" db="EMBL/GenBank/DDBJ databases">
        <title>Genomic Encyclopedia of Type Strains, Phase I: the one thousand microbial genomes (KMG-I) project.</title>
        <authorList>
            <person name="Kyrpides N."/>
        </authorList>
    </citation>
    <scope>NUCLEOTIDE SEQUENCE [LARGE SCALE GENOMIC DNA]</scope>
    <source>
        <strain evidence="3 4">DSM 19573</strain>
    </source>
</reference>
<proteinExistence type="predicted"/>
<feature type="repeat" description="TPR" evidence="1">
    <location>
        <begin position="153"/>
        <end position="186"/>
    </location>
</feature>
<evidence type="ECO:0000256" key="1">
    <source>
        <dbReference type="PROSITE-ProRule" id="PRU00339"/>
    </source>
</evidence>
<evidence type="ECO:0000256" key="2">
    <source>
        <dbReference type="SAM" id="MobiDB-lite"/>
    </source>
</evidence>
<dbReference type="AlphaFoldDB" id="A0A318Y246"/>
<evidence type="ECO:0000313" key="4">
    <source>
        <dbReference type="Proteomes" id="UP000248132"/>
    </source>
</evidence>
<dbReference type="EMBL" id="QKMR01000025">
    <property type="protein sequence ID" value="PYG85626.1"/>
    <property type="molecule type" value="Genomic_DNA"/>
</dbReference>
<accession>A0A318Y246</accession>
<gene>
    <name evidence="3" type="ORF">LY28_03314</name>
</gene>
<dbReference type="Proteomes" id="UP000248132">
    <property type="component" value="Unassembled WGS sequence"/>
</dbReference>
<dbReference type="SUPFAM" id="SSF48452">
    <property type="entry name" value="TPR-like"/>
    <property type="match status" value="1"/>
</dbReference>
<dbReference type="PROSITE" id="PS50005">
    <property type="entry name" value="TPR"/>
    <property type="match status" value="1"/>
</dbReference>
<protein>
    <submittedName>
        <fullName evidence="3">Uncharacterized protein</fullName>
    </submittedName>
</protein>
<dbReference type="Gene3D" id="1.25.40.10">
    <property type="entry name" value="Tetratricopeptide repeat domain"/>
    <property type="match status" value="1"/>
</dbReference>
<dbReference type="InterPro" id="IPR019734">
    <property type="entry name" value="TPR_rpt"/>
</dbReference>
<sequence length="657" mass="74827">MGFFNEFLSKNKSNIKLVYKDDSKKSDEGGSEKSQSTDGQTDEKKLTEKDFVECYDERGQKIFISRDEMKNTVLPEQFKNHWNTADALYNDILLALKDEFNDEALDAAKHLVHIDENKERGYTTLAAAYLAKDLYGEAEKTLNEYIKLFGKTGIILTNLARVHYSIGERERALELIWESLCMDPNQEATLQWWIILNSEAEDKKQYLDLLKKITAINGSWLPQLYLARYYLEQRDLESAKPVYEYVLSTAADELPVLYIISGDLGNNGYIDEIIDIAAPLYDVDKHDVMAGLNILHAYIQTRNYIEGQMLVNKMMKLGRPDVRAVLLKLSEDFEIIKKSDSKNSNTNEKIEYELVVTDKPIWYYGLKSPEWLLPKDLKKENIGFLSFADLTDKTEKVTELQLEDETGRMTRSIPLMLQEVLLFKFNAESKLLVPIVKDIGPAVTKAEYSSTQLADAARTNDLDLLVTGCITANQDGYGVKVILFESGSQSVRSYETKLSGTENNDDFVESINNITDEIAKAINIEAAEPNYYNTPSGDIAFNYLSALGQSLMQSLVDNRFVKFENLWGERNILNCYLSLALSAPENPVLKIMLVSGLAKSKSYGSEVYKEFREQTVKLLSDEQSENDPIKLLVPFVYYLYDMKKEFIAVMDSNSKLN</sequence>
<organism evidence="3 4">
    <name type="scientific">Ruminiclostridium sufflavum DSM 19573</name>
    <dbReference type="NCBI Taxonomy" id="1121337"/>
    <lineage>
        <taxon>Bacteria</taxon>
        <taxon>Bacillati</taxon>
        <taxon>Bacillota</taxon>
        <taxon>Clostridia</taxon>
        <taxon>Eubacteriales</taxon>
        <taxon>Oscillospiraceae</taxon>
        <taxon>Ruminiclostridium</taxon>
    </lineage>
</organism>
<keyword evidence="1" id="KW-0802">TPR repeat</keyword>
<feature type="region of interest" description="Disordered" evidence="2">
    <location>
        <begin position="21"/>
        <end position="44"/>
    </location>
</feature>
<dbReference type="InterPro" id="IPR011990">
    <property type="entry name" value="TPR-like_helical_dom_sf"/>
</dbReference>
<dbReference type="RefSeq" id="WP_110463278.1">
    <property type="nucleotide sequence ID" value="NZ_QKMR01000025.1"/>
</dbReference>
<dbReference type="OrthoDB" id="112945at2"/>